<dbReference type="GO" id="GO:0007165">
    <property type="term" value="P:signal transduction"/>
    <property type="evidence" value="ECO:0007669"/>
    <property type="project" value="InterPro"/>
</dbReference>
<dbReference type="OrthoDB" id="6017640at2759"/>
<evidence type="ECO:0000259" key="4">
    <source>
        <dbReference type="PROSITE" id="PS51845"/>
    </source>
</evidence>
<feature type="binding site" evidence="3">
    <location>
        <position position="75"/>
    </location>
    <ligand>
        <name>Zn(2+)</name>
        <dbReference type="ChEBI" id="CHEBI:29105"/>
        <label>1</label>
    </ligand>
</feature>
<evidence type="ECO:0000256" key="1">
    <source>
        <dbReference type="ARBA" id="ARBA00022723"/>
    </source>
</evidence>
<evidence type="ECO:0000313" key="6">
    <source>
        <dbReference type="Proteomes" id="UP000759131"/>
    </source>
</evidence>
<dbReference type="InterPro" id="IPR002073">
    <property type="entry name" value="PDEase_catalytic_dom"/>
</dbReference>
<dbReference type="GO" id="GO:0046872">
    <property type="term" value="F:metal ion binding"/>
    <property type="evidence" value="ECO:0007669"/>
    <property type="project" value="UniProtKB-KW"/>
</dbReference>
<feature type="binding site" evidence="3">
    <location>
        <position position="76"/>
    </location>
    <ligand>
        <name>Zn(2+)</name>
        <dbReference type="ChEBI" id="CHEBI:29105"/>
        <label>2</label>
    </ligand>
</feature>
<dbReference type="EMBL" id="CAJPIZ010015816">
    <property type="protein sequence ID" value="CAG2115420.1"/>
    <property type="molecule type" value="Genomic_DNA"/>
</dbReference>
<evidence type="ECO:0000313" key="5">
    <source>
        <dbReference type="EMBL" id="CAD7634990.1"/>
    </source>
</evidence>
<evidence type="ECO:0000256" key="2">
    <source>
        <dbReference type="ARBA" id="ARBA00022801"/>
    </source>
</evidence>
<dbReference type="InterPro" id="IPR036971">
    <property type="entry name" value="PDEase_catalytic_dom_sf"/>
</dbReference>
<dbReference type="Proteomes" id="UP000759131">
    <property type="component" value="Unassembled WGS sequence"/>
</dbReference>
<dbReference type="Pfam" id="PF00233">
    <property type="entry name" value="PDEase_I"/>
    <property type="match status" value="1"/>
</dbReference>
<dbReference type="PROSITE" id="PS00126">
    <property type="entry name" value="PDEASE_I_1"/>
    <property type="match status" value="1"/>
</dbReference>
<organism evidence="5">
    <name type="scientific">Medioppia subpectinata</name>
    <dbReference type="NCBI Taxonomy" id="1979941"/>
    <lineage>
        <taxon>Eukaryota</taxon>
        <taxon>Metazoa</taxon>
        <taxon>Ecdysozoa</taxon>
        <taxon>Arthropoda</taxon>
        <taxon>Chelicerata</taxon>
        <taxon>Arachnida</taxon>
        <taxon>Acari</taxon>
        <taxon>Acariformes</taxon>
        <taxon>Sarcoptiformes</taxon>
        <taxon>Oribatida</taxon>
        <taxon>Brachypylina</taxon>
        <taxon>Oppioidea</taxon>
        <taxon>Oppiidae</taxon>
        <taxon>Medioppia</taxon>
    </lineage>
</organism>
<dbReference type="PROSITE" id="PS51845">
    <property type="entry name" value="PDEASE_I_2"/>
    <property type="match status" value="1"/>
</dbReference>
<proteinExistence type="predicted"/>
<protein>
    <recommendedName>
        <fullName evidence="4">PDEase domain-containing protein</fullName>
    </recommendedName>
</protein>
<sequence>YLQRMLIPSTTALHLTSLRFNDFSLDEDMMIRGCIRMFLDLDLIERFHIDYKNTQYCRVFGELETLALLVACLCHDLDHRGTNNSFQIK</sequence>
<keyword evidence="1 3" id="KW-0479">Metal-binding</keyword>
<gene>
    <name evidence="5" type="ORF">OSB1V03_LOCUS15382</name>
</gene>
<reference evidence="5" key="1">
    <citation type="submission" date="2020-11" db="EMBL/GenBank/DDBJ databases">
        <authorList>
            <person name="Tran Van P."/>
        </authorList>
    </citation>
    <scope>NUCLEOTIDE SEQUENCE</scope>
</reference>
<keyword evidence="2" id="KW-0378">Hydrolase</keyword>
<feature type="binding site" evidence="3">
    <location>
        <position position="76"/>
    </location>
    <ligand>
        <name>Zn(2+)</name>
        <dbReference type="ChEBI" id="CHEBI:29105"/>
        <label>1</label>
    </ligand>
</feature>
<dbReference type="PANTHER" id="PTHR11347">
    <property type="entry name" value="CYCLIC NUCLEOTIDE PHOSPHODIESTERASE"/>
    <property type="match status" value="1"/>
</dbReference>
<dbReference type="InterPro" id="IPR023174">
    <property type="entry name" value="PDEase_CS"/>
</dbReference>
<accession>A0A7R9L4I1</accession>
<dbReference type="EMBL" id="OC870391">
    <property type="protein sequence ID" value="CAD7634990.1"/>
    <property type="molecule type" value="Genomic_DNA"/>
</dbReference>
<dbReference type="GO" id="GO:0004114">
    <property type="term" value="F:3',5'-cyclic-nucleotide phosphodiesterase activity"/>
    <property type="evidence" value="ECO:0007669"/>
    <property type="project" value="InterPro"/>
</dbReference>
<feature type="non-terminal residue" evidence="5">
    <location>
        <position position="1"/>
    </location>
</feature>
<dbReference type="SUPFAM" id="SSF109604">
    <property type="entry name" value="HD-domain/PDEase-like"/>
    <property type="match status" value="1"/>
</dbReference>
<name>A0A7R9L4I1_9ACAR</name>
<keyword evidence="6" id="KW-1185">Reference proteome</keyword>
<dbReference type="InterPro" id="IPR023088">
    <property type="entry name" value="PDEase"/>
</dbReference>
<dbReference type="AlphaFoldDB" id="A0A7R9L4I1"/>
<dbReference type="PRINTS" id="PR00387">
    <property type="entry name" value="PDIESTERASE1"/>
</dbReference>
<feature type="domain" description="PDEase" evidence="4">
    <location>
        <begin position="1"/>
        <end position="89"/>
    </location>
</feature>
<evidence type="ECO:0000256" key="3">
    <source>
        <dbReference type="PIRSR" id="PIRSR623088-3"/>
    </source>
</evidence>
<dbReference type="Gene3D" id="1.10.1300.10">
    <property type="entry name" value="3'5'-cyclic nucleotide phosphodiesterase, catalytic domain"/>
    <property type="match status" value="1"/>
</dbReference>